<dbReference type="SMART" id="SM00854">
    <property type="entry name" value="PGA_cap"/>
    <property type="match status" value="1"/>
</dbReference>
<evidence type="ECO:0000256" key="4">
    <source>
        <dbReference type="ARBA" id="ARBA00061401"/>
    </source>
</evidence>
<feature type="binding site" evidence="6">
    <location>
        <position position="153"/>
    </location>
    <ligand>
        <name>Fe cation</name>
        <dbReference type="ChEBI" id="CHEBI:24875"/>
        <label>2</label>
    </ligand>
</feature>
<evidence type="ECO:0000259" key="7">
    <source>
        <dbReference type="SMART" id="SM00854"/>
    </source>
</evidence>
<evidence type="ECO:0000256" key="1">
    <source>
        <dbReference type="ARBA" id="ARBA00022723"/>
    </source>
</evidence>
<feature type="binding site" evidence="6">
    <location>
        <position position="67"/>
    </location>
    <ligand>
        <name>Fe cation</name>
        <dbReference type="ChEBI" id="CHEBI:24875"/>
        <label>2</label>
    </ligand>
</feature>
<feature type="binding site" evidence="6">
    <location>
        <position position="180"/>
    </location>
    <ligand>
        <name>Fe cation</name>
        <dbReference type="ChEBI" id="CHEBI:24875"/>
        <label>1</label>
    </ligand>
</feature>
<keyword evidence="1 6" id="KW-0479">Metal-binding</keyword>
<feature type="domain" description="Capsule synthesis protein CapA" evidence="7">
    <location>
        <begin position="2"/>
        <end position="191"/>
    </location>
</feature>
<feature type="active site" description="Proton donor" evidence="5">
    <location>
        <position position="68"/>
    </location>
</feature>
<dbReference type="CDD" id="cd07382">
    <property type="entry name" value="MPP_DR1281"/>
    <property type="match status" value="1"/>
</dbReference>
<feature type="binding site" evidence="6">
    <location>
        <position position="8"/>
    </location>
    <ligand>
        <name>Fe cation</name>
        <dbReference type="ChEBI" id="CHEBI:24875"/>
        <label>1</label>
    </ligand>
</feature>
<dbReference type="GO" id="GO:0004113">
    <property type="term" value="F:2',3'-cyclic-nucleotide 3'-phosphodiesterase activity"/>
    <property type="evidence" value="ECO:0007669"/>
    <property type="project" value="TreeGrafter"/>
</dbReference>
<evidence type="ECO:0000256" key="3">
    <source>
        <dbReference type="ARBA" id="ARBA00023004"/>
    </source>
</evidence>
<dbReference type="FunFam" id="3.60.21.10:FF:000016">
    <property type="entry name" value="Putative metallophosphoesterase"/>
    <property type="match status" value="1"/>
</dbReference>
<dbReference type="SUPFAM" id="SSF56300">
    <property type="entry name" value="Metallo-dependent phosphatases"/>
    <property type="match status" value="1"/>
</dbReference>
<accession>A0A0G1BY46</accession>
<feature type="binding site" evidence="6">
    <location>
        <position position="39"/>
    </location>
    <ligand>
        <name>Fe cation</name>
        <dbReference type="ChEBI" id="CHEBI:24875"/>
        <label>2</label>
    </ligand>
</feature>
<comment type="similarity">
    <text evidence="4">Belongs to the YmdB-like family.</text>
</comment>
<dbReference type="PIRSF" id="PIRSF004789">
    <property type="entry name" value="DR1281"/>
    <property type="match status" value="1"/>
</dbReference>
<feature type="binding site" evidence="6">
    <location>
        <position position="39"/>
    </location>
    <ligand>
        <name>Fe cation</name>
        <dbReference type="ChEBI" id="CHEBI:24875"/>
        <label>1</label>
    </ligand>
</feature>
<dbReference type="AlphaFoldDB" id="A0A0G1BY46"/>
<dbReference type="PANTHER" id="PTHR36303:SF1">
    <property type="entry name" value="2',3'-CYCLIC-NUCLEOTIDE 2'-PHOSPHODIESTERASE"/>
    <property type="match status" value="1"/>
</dbReference>
<dbReference type="InterPro" id="IPR029052">
    <property type="entry name" value="Metallo-depent_PP-like"/>
</dbReference>
<gene>
    <name evidence="8" type="ORF">UV02_C0017G0002</name>
</gene>
<feature type="binding site" evidence="6">
    <location>
        <position position="40"/>
    </location>
    <ligand>
        <name>Fe cation</name>
        <dbReference type="ChEBI" id="CHEBI:24875"/>
        <label>1</label>
    </ligand>
</feature>
<reference evidence="8 9" key="1">
    <citation type="journal article" date="2015" name="Nature">
        <title>rRNA introns, odd ribosomes, and small enigmatic genomes across a large radiation of phyla.</title>
        <authorList>
            <person name="Brown C.T."/>
            <person name="Hug L.A."/>
            <person name="Thomas B.C."/>
            <person name="Sharon I."/>
            <person name="Castelle C.J."/>
            <person name="Singh A."/>
            <person name="Wilkins M.J."/>
            <person name="Williams K.H."/>
            <person name="Banfield J.F."/>
        </authorList>
    </citation>
    <scope>NUCLEOTIDE SEQUENCE [LARGE SCALE GENOMIC DNA]</scope>
</reference>
<dbReference type="InterPro" id="IPR005235">
    <property type="entry name" value="YmdB-like"/>
</dbReference>
<organism evidence="8 9">
    <name type="scientific">Candidatus Kuenenbacteria bacterium GW2011_GWA2_42_15</name>
    <dbReference type="NCBI Taxonomy" id="1618677"/>
    <lineage>
        <taxon>Bacteria</taxon>
        <taxon>Candidatus Kueneniibacteriota</taxon>
    </lineage>
</organism>
<dbReference type="EMBL" id="LCCW01000017">
    <property type="protein sequence ID" value="KKS42343.1"/>
    <property type="molecule type" value="Genomic_DNA"/>
</dbReference>
<feature type="binding site" evidence="6">
    <location>
        <position position="178"/>
    </location>
    <ligand>
        <name>Fe cation</name>
        <dbReference type="ChEBI" id="CHEBI:24875"/>
        <label>2</label>
    </ligand>
</feature>
<sequence>MKILFFGDVVGKIGRQAIKEILPKYKKQYQPDLVIANGENLAHGAGVTEDTLREVLTAGVDLVTTGNHVFDKKGFEEIFTNFENKIIRPANYPASCPGRGFVTLKTQDRRVVVMNLNGRIFMREKLEDPFRQFDELYKLLKIAKSDIVVVDFHGEATSEKNAFGWYVDGRATAVLGTHTHVPTADNKILPQGTAYITDVGMVGAKESIIGVEKAGPLNLFLTQMPARFEIPEEGVAQINAVLLKLDDKSGKAKKLERIDDEVSV</sequence>
<evidence type="ECO:0000256" key="6">
    <source>
        <dbReference type="PIRSR" id="PIRSR004789-51"/>
    </source>
</evidence>
<dbReference type="PANTHER" id="PTHR36303">
    <property type="entry name" value="2',3'-CYCLIC-NUCLEOTIDE 2'-PHOSPHODIESTERASE"/>
    <property type="match status" value="1"/>
</dbReference>
<evidence type="ECO:0000313" key="9">
    <source>
        <dbReference type="Proteomes" id="UP000034516"/>
    </source>
</evidence>
<evidence type="ECO:0000256" key="5">
    <source>
        <dbReference type="PIRSR" id="PIRSR004789-50"/>
    </source>
</evidence>
<evidence type="ECO:0000256" key="2">
    <source>
        <dbReference type="ARBA" id="ARBA00022801"/>
    </source>
</evidence>
<proteinExistence type="inferred from homology"/>
<dbReference type="GO" id="GO:0046872">
    <property type="term" value="F:metal ion binding"/>
    <property type="evidence" value="ECO:0007669"/>
    <property type="project" value="UniProtKB-KW"/>
</dbReference>
<dbReference type="Proteomes" id="UP000034516">
    <property type="component" value="Unassembled WGS sequence"/>
</dbReference>
<dbReference type="Gene3D" id="3.60.21.10">
    <property type="match status" value="1"/>
</dbReference>
<comment type="caution">
    <text evidence="8">The sequence shown here is derived from an EMBL/GenBank/DDBJ whole genome shotgun (WGS) entry which is preliminary data.</text>
</comment>
<evidence type="ECO:0000313" key="8">
    <source>
        <dbReference type="EMBL" id="KKS42343.1"/>
    </source>
</evidence>
<keyword evidence="3" id="KW-0408">Iron</keyword>
<dbReference type="PATRIC" id="fig|1618677.3.peg.336"/>
<keyword evidence="2" id="KW-0378">Hydrolase</keyword>
<protein>
    <submittedName>
        <fullName evidence="8">Metallophosphoesterase</fullName>
    </submittedName>
</protein>
<dbReference type="Pfam" id="PF13277">
    <property type="entry name" value="YmdB"/>
    <property type="match status" value="1"/>
</dbReference>
<name>A0A0G1BY46_9BACT</name>
<dbReference type="NCBIfam" id="TIGR00282">
    <property type="entry name" value="TIGR00282 family metallophosphoesterase"/>
    <property type="match status" value="1"/>
</dbReference>
<dbReference type="InterPro" id="IPR019079">
    <property type="entry name" value="Capsule_synth_CapA"/>
</dbReference>